<dbReference type="Pfam" id="PF01063">
    <property type="entry name" value="Aminotran_4"/>
    <property type="match status" value="1"/>
</dbReference>
<dbReference type="InterPro" id="IPR043132">
    <property type="entry name" value="BCAT-like_C"/>
</dbReference>
<gene>
    <name evidence="4" type="ORF">CHYS00102_LOCUS30084</name>
</gene>
<dbReference type="EMBL" id="HBFR01041180">
    <property type="protein sequence ID" value="CAD8902865.1"/>
    <property type="molecule type" value="Transcribed_RNA"/>
</dbReference>
<dbReference type="GO" id="GO:0008652">
    <property type="term" value="P:amino acid biosynthetic process"/>
    <property type="evidence" value="ECO:0007669"/>
    <property type="project" value="UniProtKB-ARBA"/>
</dbReference>
<sequence length="346" mass="37746">MNRSKKAPSSITSLYEDPRNANLYVHVSQPAHMATPGRRRRLYPRNVPSISPWDSAVQGGDAVWEGLRVYPPSAAEDTADGGSARVFLLDKHLDRLFASAKAMGFRKGEMHTREEVMEAIMEILQVNKMEGGNVHIHMTLTRGEKCTSSINPKSNIYGTTLVLLPEFHNPTDIAPRDDNGIVLLTAAHRRPPPQCLDSKMHHANRIVDVLPRLQAHVAGAAEALMLDLEGYVAGTDAANLFLINAAGALVTPTADHCVPGIARQAVLDACREIGLTAEVRRVSLAEVYCAEEVFATGTLEGIRVVKNVDGREIGEGAEGGGPVTRRLKALYDTLPYREGWFIPLSF</sequence>
<reference evidence="4" key="1">
    <citation type="submission" date="2021-01" db="EMBL/GenBank/DDBJ databases">
        <authorList>
            <person name="Corre E."/>
            <person name="Pelletier E."/>
            <person name="Niang G."/>
            <person name="Scheremetjew M."/>
            <person name="Finn R."/>
            <person name="Kale V."/>
            <person name="Holt S."/>
            <person name="Cochrane G."/>
            <person name="Meng A."/>
            <person name="Brown T."/>
            <person name="Cohen L."/>
        </authorList>
    </citation>
    <scope>NUCLEOTIDE SEQUENCE</scope>
    <source>
        <strain evidence="4">308</strain>
    </source>
</reference>
<dbReference type="GO" id="GO:0046394">
    <property type="term" value="P:carboxylic acid biosynthetic process"/>
    <property type="evidence" value="ECO:0007669"/>
    <property type="project" value="UniProtKB-ARBA"/>
</dbReference>
<evidence type="ECO:0000313" key="4">
    <source>
        <dbReference type="EMBL" id="CAD8902865.1"/>
    </source>
</evidence>
<dbReference type="InterPro" id="IPR043131">
    <property type="entry name" value="BCAT-like_N"/>
</dbReference>
<evidence type="ECO:0000256" key="3">
    <source>
        <dbReference type="ARBA" id="ARBA00022898"/>
    </source>
</evidence>
<evidence type="ECO:0000256" key="2">
    <source>
        <dbReference type="ARBA" id="ARBA00009320"/>
    </source>
</evidence>
<dbReference type="PANTHER" id="PTHR42743:SF11">
    <property type="entry name" value="AMINODEOXYCHORISMATE LYASE"/>
    <property type="match status" value="1"/>
</dbReference>
<dbReference type="Gene3D" id="3.20.10.10">
    <property type="entry name" value="D-amino Acid Aminotransferase, subunit A, domain 2"/>
    <property type="match status" value="1"/>
</dbReference>
<dbReference type="Gene3D" id="3.30.470.10">
    <property type="match status" value="1"/>
</dbReference>
<proteinExistence type="inferred from homology"/>
<organism evidence="4">
    <name type="scientific">Corethron hystrix</name>
    <dbReference type="NCBI Taxonomy" id="216773"/>
    <lineage>
        <taxon>Eukaryota</taxon>
        <taxon>Sar</taxon>
        <taxon>Stramenopiles</taxon>
        <taxon>Ochrophyta</taxon>
        <taxon>Bacillariophyta</taxon>
        <taxon>Coscinodiscophyceae</taxon>
        <taxon>Corethrophycidae</taxon>
        <taxon>Corethrales</taxon>
        <taxon>Corethraceae</taxon>
        <taxon>Corethron</taxon>
    </lineage>
</organism>
<dbReference type="InterPro" id="IPR050571">
    <property type="entry name" value="Class-IV_PLP-Dep_Aminotrnsfr"/>
</dbReference>
<dbReference type="PANTHER" id="PTHR42743">
    <property type="entry name" value="AMINO-ACID AMINOTRANSFERASE"/>
    <property type="match status" value="1"/>
</dbReference>
<comment type="similarity">
    <text evidence="2">Belongs to the class-IV pyridoxal-phosphate-dependent aminotransferase family.</text>
</comment>
<comment type="cofactor">
    <cofactor evidence="1">
        <name>pyridoxal 5'-phosphate</name>
        <dbReference type="ChEBI" id="CHEBI:597326"/>
    </cofactor>
</comment>
<dbReference type="InterPro" id="IPR036038">
    <property type="entry name" value="Aminotransferase-like"/>
</dbReference>
<name>A0A7S1G228_9STRA</name>
<accession>A0A7S1G228</accession>
<dbReference type="SUPFAM" id="SSF56752">
    <property type="entry name" value="D-aminoacid aminotransferase-like PLP-dependent enzymes"/>
    <property type="match status" value="1"/>
</dbReference>
<dbReference type="AlphaFoldDB" id="A0A7S1G228"/>
<evidence type="ECO:0000256" key="1">
    <source>
        <dbReference type="ARBA" id="ARBA00001933"/>
    </source>
</evidence>
<evidence type="ECO:0008006" key="5">
    <source>
        <dbReference type="Google" id="ProtNLM"/>
    </source>
</evidence>
<dbReference type="FunFam" id="3.20.10.10:FF:000002">
    <property type="entry name" value="D-alanine aminotransferase"/>
    <property type="match status" value="1"/>
</dbReference>
<dbReference type="GO" id="GO:0003824">
    <property type="term" value="F:catalytic activity"/>
    <property type="evidence" value="ECO:0007669"/>
    <property type="project" value="InterPro"/>
</dbReference>
<dbReference type="InterPro" id="IPR001544">
    <property type="entry name" value="Aminotrans_IV"/>
</dbReference>
<protein>
    <recommendedName>
        <fullName evidence="5">Branched-chain-amino-acid transaminase</fullName>
    </recommendedName>
</protein>
<keyword evidence="3" id="KW-0663">Pyridoxal phosphate</keyword>